<dbReference type="PROSITE" id="PS50882">
    <property type="entry name" value="YTH"/>
    <property type="match status" value="1"/>
</dbReference>
<dbReference type="PANTHER" id="PTHR12357:SF99">
    <property type="entry name" value="YTH DOMAIN-CONTAINING PROTEIN ECT2-RELATED"/>
    <property type="match status" value="1"/>
</dbReference>
<dbReference type="EnsemblPlants" id="Bo5g021940.1">
    <property type="protein sequence ID" value="Bo5g021940.1"/>
    <property type="gene ID" value="Bo5g021940"/>
</dbReference>
<evidence type="ECO:0000313" key="4">
    <source>
        <dbReference type="EnsemblPlants" id="Bo5g021940.1"/>
    </source>
</evidence>
<dbReference type="GO" id="GO:0005737">
    <property type="term" value="C:cytoplasm"/>
    <property type="evidence" value="ECO:0007669"/>
    <property type="project" value="TreeGrafter"/>
</dbReference>
<dbReference type="PANTHER" id="PTHR12357">
    <property type="entry name" value="YTH YT521-B HOMOLOGY DOMAIN-CONTAINING"/>
    <property type="match status" value="1"/>
</dbReference>
<evidence type="ECO:0000313" key="5">
    <source>
        <dbReference type="Proteomes" id="UP000032141"/>
    </source>
</evidence>
<evidence type="ECO:0000256" key="2">
    <source>
        <dbReference type="SAM" id="MobiDB-lite"/>
    </source>
</evidence>
<dbReference type="Gramene" id="Bo5g021940.1">
    <property type="protein sequence ID" value="Bo5g021940.1"/>
    <property type="gene ID" value="Bo5g021940"/>
</dbReference>
<evidence type="ECO:0000259" key="3">
    <source>
        <dbReference type="PROSITE" id="PS50882"/>
    </source>
</evidence>
<reference evidence="4" key="2">
    <citation type="submission" date="2015-03" db="UniProtKB">
        <authorList>
            <consortium name="EnsemblPlants"/>
        </authorList>
    </citation>
    <scope>IDENTIFICATION</scope>
</reference>
<feature type="domain" description="YTH" evidence="3">
    <location>
        <begin position="1"/>
        <end position="125"/>
    </location>
</feature>
<proteinExistence type="inferred from homology"/>
<reference evidence="4 5" key="1">
    <citation type="journal article" date="2014" name="Genome Biol.">
        <title>Transcriptome and methylome profiling reveals relics of genome dominance in the mesopolyploid Brassica oleracea.</title>
        <authorList>
            <person name="Parkin I.A."/>
            <person name="Koh C."/>
            <person name="Tang H."/>
            <person name="Robinson S.J."/>
            <person name="Kagale S."/>
            <person name="Clarke W.E."/>
            <person name="Town C.D."/>
            <person name="Nixon J."/>
            <person name="Krishnakumar V."/>
            <person name="Bidwell S.L."/>
            <person name="Denoeud F."/>
            <person name="Belcram H."/>
            <person name="Links M.G."/>
            <person name="Just J."/>
            <person name="Clarke C."/>
            <person name="Bender T."/>
            <person name="Huebert T."/>
            <person name="Mason A.S."/>
            <person name="Pires J.C."/>
            <person name="Barker G."/>
            <person name="Moore J."/>
            <person name="Walley P.G."/>
            <person name="Manoli S."/>
            <person name="Batley J."/>
            <person name="Edwards D."/>
            <person name="Nelson M.N."/>
            <person name="Wang X."/>
            <person name="Paterson A.H."/>
            <person name="King G."/>
            <person name="Bancroft I."/>
            <person name="Chalhoub B."/>
            <person name="Sharpe A.G."/>
        </authorList>
    </citation>
    <scope>NUCLEOTIDE SEQUENCE</scope>
    <source>
        <strain evidence="4 5">cv. TO1000</strain>
    </source>
</reference>
<feature type="region of interest" description="Disordered" evidence="2">
    <location>
        <begin position="151"/>
        <end position="195"/>
    </location>
</feature>
<comment type="function">
    <text evidence="1">Specifically recognizes and binds N6-methyladenosine (m6A)-containing RNAs, and regulates mRNA stability. M6A is a modification present at internal sites of mRNAs and some non-coding RNAs and plays a role in mRNA stability and processing.</text>
</comment>
<dbReference type="HOGENOM" id="CLU_1333588_0_0_1"/>
<evidence type="ECO:0000256" key="1">
    <source>
        <dbReference type="RuleBase" id="RU369095"/>
    </source>
</evidence>
<dbReference type="eggNOG" id="KOG1901">
    <property type="taxonomic scope" value="Eukaryota"/>
</dbReference>
<dbReference type="GO" id="GO:1990247">
    <property type="term" value="F:N6-methyladenosine-containing RNA reader activity"/>
    <property type="evidence" value="ECO:0007669"/>
    <property type="project" value="UniProtKB-UniRule"/>
</dbReference>
<dbReference type="STRING" id="109376.A0A0D3CAT0"/>
<dbReference type="Pfam" id="PF04146">
    <property type="entry name" value="YTH"/>
    <property type="match status" value="1"/>
</dbReference>
<dbReference type="AlphaFoldDB" id="A0A0D3CAT0"/>
<dbReference type="GO" id="GO:0061157">
    <property type="term" value="P:mRNA destabilization"/>
    <property type="evidence" value="ECO:0007669"/>
    <property type="project" value="TreeGrafter"/>
</dbReference>
<dbReference type="Proteomes" id="UP000032141">
    <property type="component" value="Chromosome C5"/>
</dbReference>
<dbReference type="InterPro" id="IPR045168">
    <property type="entry name" value="YTH_prot"/>
</dbReference>
<dbReference type="InterPro" id="IPR007275">
    <property type="entry name" value="YTH_domain"/>
</dbReference>
<dbReference type="Gene3D" id="3.10.590.10">
    <property type="entry name" value="ph1033 like domains"/>
    <property type="match status" value="1"/>
</dbReference>
<sequence length="206" mass="23877">MKYMKKRENAYHPKFTDQYSSSYRKIPVGQPRAKWGISRGSVSIDLQCESKPCSGLCKLKRMKLMLRSRLLKHEARSLMRHIVKDVPNSVLKHITLENNENKPVTNSRGTQEVKLEQGLKIVKIFKEHTSKICILNDFSFYEVRQKTILEKKAKQQQTHKQVSEENSTEDEKKKSETADPPHKESPPAFRLPVMSRLMTVSKPVDV</sequence>
<feature type="compositionally biased region" description="Basic and acidic residues" evidence="2">
    <location>
        <begin position="169"/>
        <end position="185"/>
    </location>
</feature>
<keyword evidence="1" id="KW-0694">RNA-binding</keyword>
<comment type="similarity">
    <text evidence="1">Belongs to the YTHDF family.</text>
</comment>
<keyword evidence="5" id="KW-1185">Reference proteome</keyword>
<dbReference type="GO" id="GO:0003729">
    <property type="term" value="F:mRNA binding"/>
    <property type="evidence" value="ECO:0007669"/>
    <property type="project" value="UniProtKB-UniRule"/>
</dbReference>
<accession>A0A0D3CAT0</accession>
<organism evidence="4 5">
    <name type="scientific">Brassica oleracea var. oleracea</name>
    <dbReference type="NCBI Taxonomy" id="109376"/>
    <lineage>
        <taxon>Eukaryota</taxon>
        <taxon>Viridiplantae</taxon>
        <taxon>Streptophyta</taxon>
        <taxon>Embryophyta</taxon>
        <taxon>Tracheophyta</taxon>
        <taxon>Spermatophyta</taxon>
        <taxon>Magnoliopsida</taxon>
        <taxon>eudicotyledons</taxon>
        <taxon>Gunneridae</taxon>
        <taxon>Pentapetalae</taxon>
        <taxon>rosids</taxon>
        <taxon>malvids</taxon>
        <taxon>Brassicales</taxon>
        <taxon>Brassicaceae</taxon>
        <taxon>Brassiceae</taxon>
        <taxon>Brassica</taxon>
    </lineage>
</organism>
<name>A0A0D3CAT0_BRAOL</name>
<protein>
    <recommendedName>
        <fullName evidence="1">YTH domain-containing family protein</fullName>
    </recommendedName>
</protein>